<keyword evidence="2" id="KW-0732">Signal</keyword>
<accession>A0ABQ2RNX9</accession>
<comment type="caution">
    <text evidence="3">The sequence shown here is derived from an EMBL/GenBank/DDBJ whole genome shotgun (WGS) entry which is preliminary data.</text>
</comment>
<feature type="chain" id="PRO_5047163906" description="Exo-alpha-sialidase" evidence="2">
    <location>
        <begin position="24"/>
        <end position="409"/>
    </location>
</feature>
<name>A0ABQ2RNX9_9DEIO</name>
<dbReference type="RefSeq" id="WP_189063612.1">
    <property type="nucleotide sequence ID" value="NZ_BMQM01000003.1"/>
</dbReference>
<feature type="signal peptide" evidence="2">
    <location>
        <begin position="1"/>
        <end position="23"/>
    </location>
</feature>
<proteinExistence type="predicted"/>
<sequence length="409" mass="43681">MPTHPAPSVLTLLGAALACAASAGGSAPADRSLPSPVLSTPVREVAVAAAPDGTVFLAALSDSGQFSSGRGTFTARTLRAWKAAPGGPWTPLPRQDGTGVGGPLGLNDRHPRPAANLNLSADRHGSAVLAWNENYGDNDIVQLRALRPGGWTDWPGRYLGDDLPYAARTRAVAAWKGEAVLAWGEFLRNPDGSQLTVRRWNDAARSWVRGPAFNDPRAYARTPALALTRAGQPVVAWLQGDVTAARVLAARWDGQAWQAMGGPLNRHPPGYVASTRLVLDGQDRPIAAWLEDHAGQDTLYAARWDGQHWQPLGGPVSAAFASAPTLSTDPAGHAVLAWVQERGGQGQVHAARWTGQHWQGLGVQNRDPRRDARSPSVTTDDAGRTTLAWREDGGGVYQIQLRQIQLRQF</sequence>
<protein>
    <recommendedName>
        <fullName evidence="5">Exo-alpha-sialidase</fullName>
    </recommendedName>
</protein>
<gene>
    <name evidence="3" type="ORF">GCM10008959_07000</name>
</gene>
<keyword evidence="4" id="KW-1185">Reference proteome</keyword>
<dbReference type="EMBL" id="BMQM01000003">
    <property type="protein sequence ID" value="GGR48505.1"/>
    <property type="molecule type" value="Genomic_DNA"/>
</dbReference>
<evidence type="ECO:0000313" key="4">
    <source>
        <dbReference type="Proteomes" id="UP000634308"/>
    </source>
</evidence>
<evidence type="ECO:0008006" key="5">
    <source>
        <dbReference type="Google" id="ProtNLM"/>
    </source>
</evidence>
<reference evidence="4" key="1">
    <citation type="journal article" date="2019" name="Int. J. Syst. Evol. Microbiol.">
        <title>The Global Catalogue of Microorganisms (GCM) 10K type strain sequencing project: providing services to taxonomists for standard genome sequencing and annotation.</title>
        <authorList>
            <consortium name="The Broad Institute Genomics Platform"/>
            <consortium name="The Broad Institute Genome Sequencing Center for Infectious Disease"/>
            <person name="Wu L."/>
            <person name="Ma J."/>
        </authorList>
    </citation>
    <scope>NUCLEOTIDE SEQUENCE [LARGE SCALE GENOMIC DNA]</scope>
    <source>
        <strain evidence="4">JCM 31404</strain>
    </source>
</reference>
<dbReference type="Proteomes" id="UP000634308">
    <property type="component" value="Unassembled WGS sequence"/>
</dbReference>
<evidence type="ECO:0000256" key="1">
    <source>
        <dbReference type="SAM" id="MobiDB-lite"/>
    </source>
</evidence>
<evidence type="ECO:0000256" key="2">
    <source>
        <dbReference type="SAM" id="SignalP"/>
    </source>
</evidence>
<feature type="region of interest" description="Disordered" evidence="1">
    <location>
        <begin position="361"/>
        <end position="381"/>
    </location>
</feature>
<organism evidence="3 4">
    <name type="scientific">Deinococcus seoulensis</name>
    <dbReference type="NCBI Taxonomy" id="1837379"/>
    <lineage>
        <taxon>Bacteria</taxon>
        <taxon>Thermotogati</taxon>
        <taxon>Deinococcota</taxon>
        <taxon>Deinococci</taxon>
        <taxon>Deinococcales</taxon>
        <taxon>Deinococcaceae</taxon>
        <taxon>Deinococcus</taxon>
    </lineage>
</organism>
<evidence type="ECO:0000313" key="3">
    <source>
        <dbReference type="EMBL" id="GGR48505.1"/>
    </source>
</evidence>
<dbReference type="SUPFAM" id="SSF89372">
    <property type="entry name" value="Fucose-specific lectin"/>
    <property type="match status" value="2"/>
</dbReference>